<dbReference type="RefSeq" id="WP_189647584.1">
    <property type="nucleotide sequence ID" value="NZ_BMRC01000005.1"/>
</dbReference>
<evidence type="ECO:0000313" key="1">
    <source>
        <dbReference type="EMBL" id="MFB9208535.1"/>
    </source>
</evidence>
<accession>A0ABV5IX95</accession>
<reference evidence="1 2" key="1">
    <citation type="submission" date="2024-09" db="EMBL/GenBank/DDBJ databases">
        <authorList>
            <person name="Sun Q."/>
            <person name="Mori K."/>
        </authorList>
    </citation>
    <scope>NUCLEOTIDE SEQUENCE [LARGE SCALE GENOMIC DNA]</scope>
    <source>
        <strain evidence="1 2">CCM 3426</strain>
    </source>
</reference>
<sequence length="59" mass="6652">MVKLAERVLARVLPQTTAGAGCTYQTWCDHCGGGFYKRIFFYTDCTSSYTACNNPCPWF</sequence>
<evidence type="ECO:0000313" key="2">
    <source>
        <dbReference type="Proteomes" id="UP001589647"/>
    </source>
</evidence>
<dbReference type="EMBL" id="JBHMEI010000078">
    <property type="protein sequence ID" value="MFB9208535.1"/>
    <property type="molecule type" value="Genomic_DNA"/>
</dbReference>
<comment type="caution">
    <text evidence="1">The sequence shown here is derived from an EMBL/GenBank/DDBJ whole genome shotgun (WGS) entry which is preliminary data.</text>
</comment>
<name>A0ABV5IX95_9ACTN</name>
<dbReference type="PROSITE" id="PS51257">
    <property type="entry name" value="PROKAR_LIPOPROTEIN"/>
    <property type="match status" value="1"/>
</dbReference>
<organism evidence="1 2">
    <name type="scientific">Nonomuraea spiralis</name>
    <dbReference type="NCBI Taxonomy" id="46182"/>
    <lineage>
        <taxon>Bacteria</taxon>
        <taxon>Bacillati</taxon>
        <taxon>Actinomycetota</taxon>
        <taxon>Actinomycetes</taxon>
        <taxon>Streptosporangiales</taxon>
        <taxon>Streptosporangiaceae</taxon>
        <taxon>Nonomuraea</taxon>
    </lineage>
</organism>
<keyword evidence="2" id="KW-1185">Reference proteome</keyword>
<dbReference type="Proteomes" id="UP001589647">
    <property type="component" value="Unassembled WGS sequence"/>
</dbReference>
<gene>
    <name evidence="1" type="ORF">ACFFV7_45650</name>
</gene>
<proteinExistence type="predicted"/>
<protein>
    <submittedName>
        <fullName evidence="1">Uncharacterized protein</fullName>
    </submittedName>
</protein>